<dbReference type="GO" id="GO:0071949">
    <property type="term" value="F:FAD binding"/>
    <property type="evidence" value="ECO:0007669"/>
    <property type="project" value="InterPro"/>
</dbReference>
<dbReference type="InterPro" id="IPR051704">
    <property type="entry name" value="FAD_aromatic-hydroxylase"/>
</dbReference>
<feature type="transmembrane region" description="Helical" evidence="4">
    <location>
        <begin position="6"/>
        <end position="24"/>
    </location>
</feature>
<evidence type="ECO:0000256" key="2">
    <source>
        <dbReference type="ARBA" id="ARBA00022827"/>
    </source>
</evidence>
<dbReference type="EMBL" id="JAULSW010000003">
    <property type="protein sequence ID" value="KAK3387321.1"/>
    <property type="molecule type" value="Genomic_DNA"/>
</dbReference>
<keyword evidence="3" id="KW-0560">Oxidoreductase</keyword>
<dbReference type="InterPro" id="IPR036188">
    <property type="entry name" value="FAD/NAD-bd_sf"/>
</dbReference>
<keyword evidence="4" id="KW-0812">Transmembrane</keyword>
<evidence type="ECO:0000313" key="7">
    <source>
        <dbReference type="Proteomes" id="UP001285441"/>
    </source>
</evidence>
<name>A0AAE0U1F2_9PEZI</name>
<reference evidence="6" key="2">
    <citation type="submission" date="2023-06" db="EMBL/GenBank/DDBJ databases">
        <authorList>
            <consortium name="Lawrence Berkeley National Laboratory"/>
            <person name="Haridas S."/>
            <person name="Hensen N."/>
            <person name="Bonometti L."/>
            <person name="Westerberg I."/>
            <person name="Brannstrom I.O."/>
            <person name="Guillou S."/>
            <person name="Cros-Aarteil S."/>
            <person name="Calhoun S."/>
            <person name="Kuo A."/>
            <person name="Mondo S."/>
            <person name="Pangilinan J."/>
            <person name="Riley R."/>
            <person name="LaButti K."/>
            <person name="Andreopoulos B."/>
            <person name="Lipzen A."/>
            <person name="Chen C."/>
            <person name="Yanf M."/>
            <person name="Daum C."/>
            <person name="Ng V."/>
            <person name="Clum A."/>
            <person name="Steindorff A."/>
            <person name="Ohm R."/>
            <person name="Martin F."/>
            <person name="Silar P."/>
            <person name="Natvig D."/>
            <person name="Lalanne C."/>
            <person name="Gautier V."/>
            <person name="Ament-velasquez S.L."/>
            <person name="Kruys A."/>
            <person name="Hutchinson M.I."/>
            <person name="Powell A.J."/>
            <person name="Barry K."/>
            <person name="Miller A.N."/>
            <person name="Grigoriev I.V."/>
            <person name="Debuchy R."/>
            <person name="Gladieux P."/>
            <person name="Thoren M.H."/>
            <person name="Johannesson H."/>
        </authorList>
    </citation>
    <scope>NUCLEOTIDE SEQUENCE</scope>
    <source>
        <strain evidence="6">CBS 232.78</strain>
    </source>
</reference>
<sequence>MAPLNILIVGCSIAGPALATFLLLSTLPTSEKPRITILERSSALRTQGQNIDIRGVGVTMIRKLGLEAVIRASSTGEEGVRWVTKDNRVWASHPAGNDGELHTPTSGIEIMRGRLADICLKRSKALRDEVEQEGGTGIKYIFGDYLDELDQQEDDDGMQQVHVRFAKSGDRRTYDVVIGADGLHSQTRKMAWGIEGETDRVKRLDMFGAFFSIPPEKTDTTWRRCFHTTGRRLIMLRPDVQSGRTTAFLSVVNAKDRRLAAVAADGSHGPDALAAQKALIKGYFHDAGWESERILREMTAAEDFYYEVVAQVKMDKWSKGRVVLVGDAAYCASPLSGMGATLALYGAYNLAGALTRHPQDPGAAFAEYEERMRAAVGEAQKLVPGQLRIMNPETAWGVWFVDALVRLLVWSRLLNLLFKLKGQKKESVHVEEYGLRELPEWTE</sequence>
<keyword evidence="4" id="KW-0472">Membrane</keyword>
<feature type="domain" description="FAD-binding" evidence="5">
    <location>
        <begin position="5"/>
        <end position="359"/>
    </location>
</feature>
<keyword evidence="2" id="KW-0274">FAD</keyword>
<accession>A0AAE0U1F2</accession>
<keyword evidence="4" id="KW-1133">Transmembrane helix</keyword>
<dbReference type="PRINTS" id="PR00420">
    <property type="entry name" value="RNGMNOXGNASE"/>
</dbReference>
<keyword evidence="1" id="KW-0285">Flavoprotein</keyword>
<evidence type="ECO:0000256" key="4">
    <source>
        <dbReference type="SAM" id="Phobius"/>
    </source>
</evidence>
<keyword evidence="7" id="KW-1185">Reference proteome</keyword>
<dbReference type="Gene3D" id="3.30.9.10">
    <property type="entry name" value="D-Amino Acid Oxidase, subunit A, domain 2"/>
    <property type="match status" value="1"/>
</dbReference>
<evidence type="ECO:0000256" key="1">
    <source>
        <dbReference type="ARBA" id="ARBA00022630"/>
    </source>
</evidence>
<evidence type="ECO:0000259" key="5">
    <source>
        <dbReference type="Pfam" id="PF01494"/>
    </source>
</evidence>
<gene>
    <name evidence="6" type="ORF">B0H63DRAFT_155889</name>
</gene>
<evidence type="ECO:0000256" key="3">
    <source>
        <dbReference type="ARBA" id="ARBA00023002"/>
    </source>
</evidence>
<dbReference type="SUPFAM" id="SSF51905">
    <property type="entry name" value="FAD/NAD(P)-binding domain"/>
    <property type="match status" value="1"/>
</dbReference>
<dbReference type="PANTHER" id="PTHR46865">
    <property type="entry name" value="OXIDOREDUCTASE-RELATED"/>
    <property type="match status" value="1"/>
</dbReference>
<evidence type="ECO:0000313" key="6">
    <source>
        <dbReference type="EMBL" id="KAK3387321.1"/>
    </source>
</evidence>
<reference evidence="6" key="1">
    <citation type="journal article" date="2023" name="Mol. Phylogenet. Evol.">
        <title>Genome-scale phylogeny and comparative genomics of the fungal order Sordariales.</title>
        <authorList>
            <person name="Hensen N."/>
            <person name="Bonometti L."/>
            <person name="Westerberg I."/>
            <person name="Brannstrom I.O."/>
            <person name="Guillou S."/>
            <person name="Cros-Aarteil S."/>
            <person name="Calhoun S."/>
            <person name="Haridas S."/>
            <person name="Kuo A."/>
            <person name="Mondo S."/>
            <person name="Pangilinan J."/>
            <person name="Riley R."/>
            <person name="LaButti K."/>
            <person name="Andreopoulos B."/>
            <person name="Lipzen A."/>
            <person name="Chen C."/>
            <person name="Yan M."/>
            <person name="Daum C."/>
            <person name="Ng V."/>
            <person name="Clum A."/>
            <person name="Steindorff A."/>
            <person name="Ohm R.A."/>
            <person name="Martin F."/>
            <person name="Silar P."/>
            <person name="Natvig D.O."/>
            <person name="Lalanne C."/>
            <person name="Gautier V."/>
            <person name="Ament-Velasquez S.L."/>
            <person name="Kruys A."/>
            <person name="Hutchinson M.I."/>
            <person name="Powell A.J."/>
            <person name="Barry K."/>
            <person name="Miller A.N."/>
            <person name="Grigoriev I.V."/>
            <person name="Debuchy R."/>
            <person name="Gladieux P."/>
            <person name="Hiltunen Thoren M."/>
            <person name="Johannesson H."/>
        </authorList>
    </citation>
    <scope>NUCLEOTIDE SEQUENCE</scope>
    <source>
        <strain evidence="6">CBS 232.78</strain>
    </source>
</reference>
<organism evidence="6 7">
    <name type="scientific">Podospora didyma</name>
    <dbReference type="NCBI Taxonomy" id="330526"/>
    <lineage>
        <taxon>Eukaryota</taxon>
        <taxon>Fungi</taxon>
        <taxon>Dikarya</taxon>
        <taxon>Ascomycota</taxon>
        <taxon>Pezizomycotina</taxon>
        <taxon>Sordariomycetes</taxon>
        <taxon>Sordariomycetidae</taxon>
        <taxon>Sordariales</taxon>
        <taxon>Podosporaceae</taxon>
        <taxon>Podospora</taxon>
    </lineage>
</organism>
<dbReference type="Proteomes" id="UP001285441">
    <property type="component" value="Unassembled WGS sequence"/>
</dbReference>
<dbReference type="PANTHER" id="PTHR46865:SF2">
    <property type="entry name" value="MONOOXYGENASE"/>
    <property type="match status" value="1"/>
</dbReference>
<dbReference type="Gene3D" id="3.50.50.60">
    <property type="entry name" value="FAD/NAD(P)-binding domain"/>
    <property type="match status" value="1"/>
</dbReference>
<proteinExistence type="predicted"/>
<dbReference type="InterPro" id="IPR002938">
    <property type="entry name" value="FAD-bd"/>
</dbReference>
<comment type="caution">
    <text evidence="6">The sequence shown here is derived from an EMBL/GenBank/DDBJ whole genome shotgun (WGS) entry which is preliminary data.</text>
</comment>
<protein>
    <submittedName>
        <fullName evidence="6">Oxidoreductase</fullName>
    </submittedName>
</protein>
<dbReference type="GO" id="GO:0016491">
    <property type="term" value="F:oxidoreductase activity"/>
    <property type="evidence" value="ECO:0007669"/>
    <property type="project" value="UniProtKB-KW"/>
</dbReference>
<dbReference type="AlphaFoldDB" id="A0AAE0U1F2"/>
<dbReference type="Pfam" id="PF01494">
    <property type="entry name" value="FAD_binding_3"/>
    <property type="match status" value="1"/>
</dbReference>